<dbReference type="EMBL" id="JAACXV010000354">
    <property type="protein sequence ID" value="KAF7279614.1"/>
    <property type="molecule type" value="Genomic_DNA"/>
</dbReference>
<protein>
    <submittedName>
        <fullName evidence="2">Uncharacterized protein</fullName>
    </submittedName>
</protein>
<sequence>MSVKRNDAEKRSNGGQAGTLVNKTNANRLSKPDSTDFGCFPRVRNIVIITEEVVSTRLTCRLGFSQAAACLIADKRR</sequence>
<organism evidence="2 3">
    <name type="scientific">Rhynchophorus ferrugineus</name>
    <name type="common">Red palm weevil</name>
    <name type="synonym">Curculio ferrugineus</name>
    <dbReference type="NCBI Taxonomy" id="354439"/>
    <lineage>
        <taxon>Eukaryota</taxon>
        <taxon>Metazoa</taxon>
        <taxon>Ecdysozoa</taxon>
        <taxon>Arthropoda</taxon>
        <taxon>Hexapoda</taxon>
        <taxon>Insecta</taxon>
        <taxon>Pterygota</taxon>
        <taxon>Neoptera</taxon>
        <taxon>Endopterygota</taxon>
        <taxon>Coleoptera</taxon>
        <taxon>Polyphaga</taxon>
        <taxon>Cucujiformia</taxon>
        <taxon>Curculionidae</taxon>
        <taxon>Dryophthorinae</taxon>
        <taxon>Rhynchophorus</taxon>
    </lineage>
</organism>
<evidence type="ECO:0000256" key="1">
    <source>
        <dbReference type="SAM" id="MobiDB-lite"/>
    </source>
</evidence>
<feature type="region of interest" description="Disordered" evidence="1">
    <location>
        <begin position="1"/>
        <end position="35"/>
    </location>
</feature>
<gene>
    <name evidence="2" type="ORF">GWI33_007008</name>
</gene>
<proteinExistence type="predicted"/>
<name>A0A834MIL8_RHYFE</name>
<comment type="caution">
    <text evidence="2">The sequence shown here is derived from an EMBL/GenBank/DDBJ whole genome shotgun (WGS) entry which is preliminary data.</text>
</comment>
<feature type="compositionally biased region" description="Basic and acidic residues" evidence="1">
    <location>
        <begin position="1"/>
        <end position="12"/>
    </location>
</feature>
<dbReference type="AlphaFoldDB" id="A0A834MIL8"/>
<evidence type="ECO:0000313" key="3">
    <source>
        <dbReference type="Proteomes" id="UP000625711"/>
    </source>
</evidence>
<feature type="compositionally biased region" description="Polar residues" evidence="1">
    <location>
        <begin position="19"/>
        <end position="28"/>
    </location>
</feature>
<evidence type="ECO:0000313" key="2">
    <source>
        <dbReference type="EMBL" id="KAF7279614.1"/>
    </source>
</evidence>
<reference evidence="2" key="1">
    <citation type="submission" date="2020-08" db="EMBL/GenBank/DDBJ databases">
        <title>Genome sequencing and assembly of the red palm weevil Rhynchophorus ferrugineus.</title>
        <authorList>
            <person name="Dias G.B."/>
            <person name="Bergman C.M."/>
            <person name="Manee M."/>
        </authorList>
    </citation>
    <scope>NUCLEOTIDE SEQUENCE</scope>
    <source>
        <strain evidence="2">AA-2017</strain>
        <tissue evidence="2">Whole larva</tissue>
    </source>
</reference>
<dbReference type="Proteomes" id="UP000625711">
    <property type="component" value="Unassembled WGS sequence"/>
</dbReference>
<accession>A0A834MIL8</accession>
<keyword evidence="3" id="KW-1185">Reference proteome</keyword>